<keyword evidence="10" id="KW-1185">Reference proteome</keyword>
<sequence length="469" mass="53723">MEDKVGFGFRPNDEELVGHYLRDKIQGNTSLLQVAISEVNICSYDPWDLRYQSKYKSMDPMWYFFSRRENKYGNGNRQIRTTRSGKWKLTGESVDVKDQWGISSGFPGKIGHKRVLVFLDARFPDKPKSDWVIHEFHYNYDLLPHHPKDTYVICRLEYKGNDKSILTANATDPTPSFVPNMANSAGSVVNQSRQGNSASYNTYSEHDSANRGQQFNDNFNMQQLPVQGDLGSSFNHIFEYGSANQGHQFGANFNMVEGYSESFNPFPEYDPTNYGQWSSHYSNLQQPVPNESDFWKPVIEENFEFLVDERTSRTFMQEHYSDHQPKKPVTGTLPDDSSDNDSMTFGDTSSSTDSVVSSNESYHTPMDDIPSLNTVKALHNYEAQEQPKQLKLQCQSKAKVINTQKSECEWKMAEDSIKRHPSIITKTVKQRWIVLEKRSQRNAQSHCLKNMIIGVLLFISIIGSMILVG</sequence>
<keyword evidence="5" id="KW-0539">Nucleus</keyword>
<feature type="domain" description="NAC" evidence="8">
    <location>
        <begin position="3"/>
        <end position="159"/>
    </location>
</feature>
<dbReference type="Pfam" id="PF02365">
    <property type="entry name" value="NAM"/>
    <property type="match status" value="1"/>
</dbReference>
<dbReference type="GO" id="GO:0006355">
    <property type="term" value="P:regulation of DNA-templated transcription"/>
    <property type="evidence" value="ECO:0007669"/>
    <property type="project" value="InterPro"/>
</dbReference>
<dbReference type="KEGG" id="crb:17898990"/>
<accession>R0ISI2</accession>
<evidence type="ECO:0000256" key="3">
    <source>
        <dbReference type="ARBA" id="ARBA00023125"/>
    </source>
</evidence>
<protein>
    <recommendedName>
        <fullName evidence="8">NAC domain-containing protein</fullName>
    </recommendedName>
</protein>
<evidence type="ECO:0000313" key="10">
    <source>
        <dbReference type="Proteomes" id="UP000029121"/>
    </source>
</evidence>
<keyword evidence="2" id="KW-0805">Transcription regulation</keyword>
<dbReference type="AlphaFoldDB" id="R0ISI2"/>
<evidence type="ECO:0000256" key="5">
    <source>
        <dbReference type="ARBA" id="ARBA00023242"/>
    </source>
</evidence>
<proteinExistence type="predicted"/>
<feature type="region of interest" description="Disordered" evidence="6">
    <location>
        <begin position="187"/>
        <end position="215"/>
    </location>
</feature>
<dbReference type="STRING" id="81985.R0ISI2"/>
<evidence type="ECO:0000256" key="1">
    <source>
        <dbReference type="ARBA" id="ARBA00004123"/>
    </source>
</evidence>
<feature type="region of interest" description="Disordered" evidence="6">
    <location>
        <begin position="317"/>
        <end position="370"/>
    </location>
</feature>
<keyword evidence="4" id="KW-0804">Transcription</keyword>
<evidence type="ECO:0000256" key="6">
    <source>
        <dbReference type="SAM" id="MobiDB-lite"/>
    </source>
</evidence>
<dbReference type="Gene3D" id="2.170.150.80">
    <property type="entry name" value="NAC domain"/>
    <property type="match status" value="1"/>
</dbReference>
<evidence type="ECO:0000259" key="8">
    <source>
        <dbReference type="PROSITE" id="PS51005"/>
    </source>
</evidence>
<evidence type="ECO:0000256" key="7">
    <source>
        <dbReference type="SAM" id="Phobius"/>
    </source>
</evidence>
<keyword evidence="7" id="KW-0472">Membrane</keyword>
<dbReference type="PANTHER" id="PTHR31989">
    <property type="entry name" value="NAC DOMAIN-CONTAINING PROTEIN 82-RELATED"/>
    <property type="match status" value="1"/>
</dbReference>
<dbReference type="PROSITE" id="PS51005">
    <property type="entry name" value="NAC"/>
    <property type="match status" value="1"/>
</dbReference>
<comment type="subcellular location">
    <subcellularLocation>
        <location evidence="1">Nucleus</location>
    </subcellularLocation>
</comment>
<gene>
    <name evidence="9" type="ORF">CARUB_v10009049mg</name>
</gene>
<dbReference type="SUPFAM" id="SSF101941">
    <property type="entry name" value="NAC domain"/>
    <property type="match status" value="1"/>
</dbReference>
<evidence type="ECO:0000313" key="9">
    <source>
        <dbReference type="EMBL" id="EOA40323.1"/>
    </source>
</evidence>
<keyword evidence="3" id="KW-0238">DNA-binding</keyword>
<evidence type="ECO:0000256" key="2">
    <source>
        <dbReference type="ARBA" id="ARBA00023015"/>
    </source>
</evidence>
<keyword evidence="7" id="KW-0812">Transmembrane</keyword>
<dbReference type="Proteomes" id="UP000029121">
    <property type="component" value="Unassembled WGS sequence"/>
</dbReference>
<dbReference type="GO" id="GO:0005634">
    <property type="term" value="C:nucleus"/>
    <property type="evidence" value="ECO:0007669"/>
    <property type="project" value="UniProtKB-SubCell"/>
</dbReference>
<reference evidence="10" key="1">
    <citation type="journal article" date="2013" name="Nat. Genet.">
        <title>The Capsella rubella genome and the genomic consequences of rapid mating system evolution.</title>
        <authorList>
            <person name="Slotte T."/>
            <person name="Hazzouri K.M."/>
            <person name="Agren J.A."/>
            <person name="Koenig D."/>
            <person name="Maumus F."/>
            <person name="Guo Y.L."/>
            <person name="Steige K."/>
            <person name="Platts A.E."/>
            <person name="Escobar J.S."/>
            <person name="Newman L.K."/>
            <person name="Wang W."/>
            <person name="Mandakova T."/>
            <person name="Vello E."/>
            <person name="Smith L.M."/>
            <person name="Henz S.R."/>
            <person name="Steffen J."/>
            <person name="Takuno S."/>
            <person name="Brandvain Y."/>
            <person name="Coop G."/>
            <person name="Andolfatto P."/>
            <person name="Hu T.T."/>
            <person name="Blanchette M."/>
            <person name="Clark R.M."/>
            <person name="Quesneville H."/>
            <person name="Nordborg M."/>
            <person name="Gaut B.S."/>
            <person name="Lysak M.A."/>
            <person name="Jenkins J."/>
            <person name="Grimwood J."/>
            <person name="Chapman J."/>
            <person name="Prochnik S."/>
            <person name="Shu S."/>
            <person name="Rokhsar D."/>
            <person name="Schmutz J."/>
            <person name="Weigel D."/>
            <person name="Wright S.I."/>
        </authorList>
    </citation>
    <scope>NUCLEOTIDE SEQUENCE [LARGE SCALE GENOMIC DNA]</scope>
    <source>
        <strain evidence="10">cv. Monte Gargano</strain>
    </source>
</reference>
<feature type="compositionally biased region" description="Low complexity" evidence="6">
    <location>
        <begin position="347"/>
        <end position="358"/>
    </location>
</feature>
<feature type="transmembrane region" description="Helical" evidence="7">
    <location>
        <begin position="451"/>
        <end position="468"/>
    </location>
</feature>
<dbReference type="InterPro" id="IPR036093">
    <property type="entry name" value="NAC_dom_sf"/>
</dbReference>
<dbReference type="OrthoDB" id="1091709at2759"/>
<dbReference type="EMBL" id="KB870805">
    <property type="protein sequence ID" value="EOA40323.1"/>
    <property type="molecule type" value="Genomic_DNA"/>
</dbReference>
<keyword evidence="7" id="KW-1133">Transmembrane helix</keyword>
<name>R0ISI2_9BRAS</name>
<organism evidence="9 10">
    <name type="scientific">Capsella rubella</name>
    <dbReference type="NCBI Taxonomy" id="81985"/>
    <lineage>
        <taxon>Eukaryota</taxon>
        <taxon>Viridiplantae</taxon>
        <taxon>Streptophyta</taxon>
        <taxon>Embryophyta</taxon>
        <taxon>Tracheophyta</taxon>
        <taxon>Spermatophyta</taxon>
        <taxon>Magnoliopsida</taxon>
        <taxon>eudicotyledons</taxon>
        <taxon>Gunneridae</taxon>
        <taxon>Pentapetalae</taxon>
        <taxon>rosids</taxon>
        <taxon>malvids</taxon>
        <taxon>Brassicales</taxon>
        <taxon>Brassicaceae</taxon>
        <taxon>Camelineae</taxon>
        <taxon>Capsella</taxon>
    </lineage>
</organism>
<dbReference type="GO" id="GO:0003677">
    <property type="term" value="F:DNA binding"/>
    <property type="evidence" value="ECO:0007669"/>
    <property type="project" value="UniProtKB-KW"/>
</dbReference>
<feature type="compositionally biased region" description="Polar residues" evidence="6">
    <location>
        <begin position="187"/>
        <end position="203"/>
    </location>
</feature>
<dbReference type="InterPro" id="IPR003441">
    <property type="entry name" value="NAC-dom"/>
</dbReference>
<evidence type="ECO:0000256" key="4">
    <source>
        <dbReference type="ARBA" id="ARBA00023163"/>
    </source>
</evidence>